<evidence type="ECO:0000313" key="6">
    <source>
        <dbReference type="Proteomes" id="UP000037460"/>
    </source>
</evidence>
<protein>
    <submittedName>
        <fullName evidence="5">Wd-40 repeat-containing protein</fullName>
    </submittedName>
</protein>
<dbReference type="InterPro" id="IPR001680">
    <property type="entry name" value="WD40_rpt"/>
</dbReference>
<dbReference type="PANTHER" id="PTHR44129">
    <property type="entry name" value="WD REPEAT-CONTAINING PROTEIN POP1"/>
    <property type="match status" value="1"/>
</dbReference>
<feature type="repeat" description="WD" evidence="3">
    <location>
        <begin position="161"/>
        <end position="196"/>
    </location>
</feature>
<sequence length="467" mass="50247">MAAANSPLMHLARKAMHRLAKSQLAFGFTAWRDKVGRPWRGWVVPLYSEEARAIPVHRVKADSTAPSTDWKKWLRGELGKPSDSSIYAAAVGRDGDIYCAGKDGDLRIIDPKSGRVLTQLPGHTERVCALAKMSDELLASASNDKTIRLWRMNEASCFGTLRGHKGAVSALLAVNDRILVSGAHDQAVKVWDLRDGLGCTATFRLDGSSASKTRDATKYRAPSPITNAPSCAVVSLSSREQIVAAGTWGGAVHLCDVQRGRPSTSFEACSGAVWSLLAPKEISGWSAPGMLLTAGSDGLVRLWDIRADVREPASVLAGGASAAGGAIYAMVEDEGLLITGGHDHMVKVWDCRMGRCLFDLPGHSEPVRCLAVDEHDRTLISGSTDGTVRLWQLDTVHKGPRAAPPREEDDALDLEGRPEFRQTSVEESFEGKPEVQPEQSASLSMATGKQVRAGRSKNVKAKALPEL</sequence>
<evidence type="ECO:0000313" key="5">
    <source>
        <dbReference type="EMBL" id="KOO25340.1"/>
    </source>
</evidence>
<dbReference type="CDD" id="cd00200">
    <property type="entry name" value="WD40"/>
    <property type="match status" value="1"/>
</dbReference>
<dbReference type="SUPFAM" id="SSF50978">
    <property type="entry name" value="WD40 repeat-like"/>
    <property type="match status" value="1"/>
</dbReference>
<dbReference type="InterPro" id="IPR020472">
    <property type="entry name" value="WD40_PAC1"/>
</dbReference>
<feature type="repeat" description="WD" evidence="3">
    <location>
        <begin position="290"/>
        <end position="306"/>
    </location>
</feature>
<dbReference type="InterPro" id="IPR050349">
    <property type="entry name" value="WD_LIS1/nudF_dynein_reg"/>
</dbReference>
<dbReference type="Pfam" id="PF00400">
    <property type="entry name" value="WD40"/>
    <property type="match status" value="5"/>
</dbReference>
<feature type="compositionally biased region" description="Polar residues" evidence="4">
    <location>
        <begin position="437"/>
        <end position="447"/>
    </location>
</feature>
<dbReference type="SMART" id="SM00320">
    <property type="entry name" value="WD40"/>
    <property type="match status" value="6"/>
</dbReference>
<evidence type="ECO:0000256" key="3">
    <source>
        <dbReference type="PROSITE-ProRule" id="PRU00221"/>
    </source>
</evidence>
<reference evidence="6" key="1">
    <citation type="journal article" date="2015" name="PLoS Genet.">
        <title>Genome Sequence and Transcriptome Analyses of Chrysochromulina tobin: Metabolic Tools for Enhanced Algal Fitness in the Prominent Order Prymnesiales (Haptophyceae).</title>
        <authorList>
            <person name="Hovde B.T."/>
            <person name="Deodato C.R."/>
            <person name="Hunsperger H.M."/>
            <person name="Ryken S.A."/>
            <person name="Yost W."/>
            <person name="Jha R.K."/>
            <person name="Patterson J."/>
            <person name="Monnat R.J. Jr."/>
            <person name="Barlow S.B."/>
            <person name="Starkenburg S.R."/>
            <person name="Cattolico R.A."/>
        </authorList>
    </citation>
    <scope>NUCLEOTIDE SEQUENCE</scope>
    <source>
        <strain evidence="6">CCMP291</strain>
    </source>
</reference>
<dbReference type="InterPro" id="IPR036322">
    <property type="entry name" value="WD40_repeat_dom_sf"/>
</dbReference>
<proteinExistence type="predicted"/>
<evidence type="ECO:0000256" key="2">
    <source>
        <dbReference type="ARBA" id="ARBA00022737"/>
    </source>
</evidence>
<organism evidence="5 6">
    <name type="scientific">Chrysochromulina tobinii</name>
    <dbReference type="NCBI Taxonomy" id="1460289"/>
    <lineage>
        <taxon>Eukaryota</taxon>
        <taxon>Haptista</taxon>
        <taxon>Haptophyta</taxon>
        <taxon>Prymnesiophyceae</taxon>
        <taxon>Prymnesiales</taxon>
        <taxon>Chrysochromulinaceae</taxon>
        <taxon>Chrysochromulina</taxon>
    </lineage>
</organism>
<dbReference type="EMBL" id="JWZX01002988">
    <property type="protein sequence ID" value="KOO25340.1"/>
    <property type="molecule type" value="Genomic_DNA"/>
</dbReference>
<feature type="region of interest" description="Disordered" evidence="4">
    <location>
        <begin position="397"/>
        <end position="467"/>
    </location>
</feature>
<comment type="caution">
    <text evidence="5">The sequence shown here is derived from an EMBL/GenBank/DDBJ whole genome shotgun (WGS) entry which is preliminary data.</text>
</comment>
<evidence type="ECO:0000256" key="1">
    <source>
        <dbReference type="ARBA" id="ARBA00022574"/>
    </source>
</evidence>
<dbReference type="Proteomes" id="UP000037460">
    <property type="component" value="Unassembled WGS sequence"/>
</dbReference>
<dbReference type="Gene3D" id="2.130.10.10">
    <property type="entry name" value="YVTN repeat-like/Quinoprotein amine dehydrogenase"/>
    <property type="match status" value="2"/>
</dbReference>
<feature type="repeat" description="WD" evidence="3">
    <location>
        <begin position="360"/>
        <end position="395"/>
    </location>
</feature>
<dbReference type="PRINTS" id="PR00320">
    <property type="entry name" value="GPROTEINBRPT"/>
</dbReference>
<accession>A0A0M0JFV3</accession>
<feature type="repeat" description="WD" evidence="3">
    <location>
        <begin position="120"/>
        <end position="160"/>
    </location>
</feature>
<dbReference type="PROSITE" id="PS00678">
    <property type="entry name" value="WD_REPEATS_1"/>
    <property type="match status" value="1"/>
</dbReference>
<dbReference type="PROSITE" id="PS50082">
    <property type="entry name" value="WD_REPEATS_2"/>
    <property type="match status" value="5"/>
</dbReference>
<dbReference type="InterPro" id="IPR015943">
    <property type="entry name" value="WD40/YVTN_repeat-like_dom_sf"/>
</dbReference>
<keyword evidence="2" id="KW-0677">Repeat</keyword>
<keyword evidence="1 3" id="KW-0853">WD repeat</keyword>
<dbReference type="AlphaFoldDB" id="A0A0M0JFV3"/>
<feature type="repeat" description="WD" evidence="3">
    <location>
        <begin position="332"/>
        <end position="359"/>
    </location>
</feature>
<gene>
    <name evidence="5" type="ORF">Ctob_001199</name>
</gene>
<dbReference type="InterPro" id="IPR019775">
    <property type="entry name" value="WD40_repeat_CS"/>
</dbReference>
<evidence type="ECO:0000256" key="4">
    <source>
        <dbReference type="SAM" id="MobiDB-lite"/>
    </source>
</evidence>
<keyword evidence="6" id="KW-1185">Reference proteome</keyword>
<name>A0A0M0JFV3_9EUKA</name>
<dbReference type="OrthoDB" id="674604at2759"/>
<dbReference type="PROSITE" id="PS50294">
    <property type="entry name" value="WD_REPEATS_REGION"/>
    <property type="match status" value="3"/>
</dbReference>